<protein>
    <submittedName>
        <fullName evidence="1">Uncharacterized protein</fullName>
    </submittedName>
</protein>
<reference evidence="1 2" key="1">
    <citation type="journal article" date="2008" name="Nature">
        <title>The genome of the model beetle and pest Tribolium castaneum.</title>
        <authorList>
            <consortium name="Tribolium Genome Sequencing Consortium"/>
            <person name="Richards S."/>
            <person name="Gibbs R.A."/>
            <person name="Weinstock G.M."/>
            <person name="Brown S.J."/>
            <person name="Denell R."/>
            <person name="Beeman R.W."/>
            <person name="Gibbs R."/>
            <person name="Beeman R.W."/>
            <person name="Brown S.J."/>
            <person name="Bucher G."/>
            <person name="Friedrich M."/>
            <person name="Grimmelikhuijzen C.J."/>
            <person name="Klingler M."/>
            <person name="Lorenzen M."/>
            <person name="Richards S."/>
            <person name="Roth S."/>
            <person name="Schroder R."/>
            <person name="Tautz D."/>
            <person name="Zdobnov E.M."/>
            <person name="Muzny D."/>
            <person name="Gibbs R.A."/>
            <person name="Weinstock G.M."/>
            <person name="Attaway T."/>
            <person name="Bell S."/>
            <person name="Buhay C.J."/>
            <person name="Chandrabose M.N."/>
            <person name="Chavez D."/>
            <person name="Clerk-Blankenburg K.P."/>
            <person name="Cree A."/>
            <person name="Dao M."/>
            <person name="Davis C."/>
            <person name="Chacko J."/>
            <person name="Dinh H."/>
            <person name="Dugan-Rocha S."/>
            <person name="Fowler G."/>
            <person name="Garner T.T."/>
            <person name="Garnes J."/>
            <person name="Gnirke A."/>
            <person name="Hawes A."/>
            <person name="Hernandez J."/>
            <person name="Hines S."/>
            <person name="Holder M."/>
            <person name="Hume J."/>
            <person name="Jhangiani S.N."/>
            <person name="Joshi V."/>
            <person name="Khan Z.M."/>
            <person name="Jackson L."/>
            <person name="Kovar C."/>
            <person name="Kowis A."/>
            <person name="Lee S."/>
            <person name="Lewis L.R."/>
            <person name="Margolis J."/>
            <person name="Morgan M."/>
            <person name="Nazareth L.V."/>
            <person name="Nguyen N."/>
            <person name="Okwuonu G."/>
            <person name="Parker D."/>
            <person name="Richards S."/>
            <person name="Ruiz S.J."/>
            <person name="Santibanez J."/>
            <person name="Savard J."/>
            <person name="Scherer S.E."/>
            <person name="Schneider B."/>
            <person name="Sodergren E."/>
            <person name="Tautz D."/>
            <person name="Vattahil S."/>
            <person name="Villasana D."/>
            <person name="White C.S."/>
            <person name="Wright R."/>
            <person name="Park Y."/>
            <person name="Beeman R.W."/>
            <person name="Lord J."/>
            <person name="Oppert B."/>
            <person name="Lorenzen M."/>
            <person name="Brown S."/>
            <person name="Wang L."/>
            <person name="Savard J."/>
            <person name="Tautz D."/>
            <person name="Richards S."/>
            <person name="Weinstock G."/>
            <person name="Gibbs R.A."/>
            <person name="Liu Y."/>
            <person name="Worley K."/>
            <person name="Weinstock G."/>
            <person name="Elsik C.G."/>
            <person name="Reese J.T."/>
            <person name="Elhaik E."/>
            <person name="Landan G."/>
            <person name="Graur D."/>
            <person name="Arensburger P."/>
            <person name="Atkinson P."/>
            <person name="Beeman R.W."/>
            <person name="Beidler J."/>
            <person name="Brown S.J."/>
            <person name="Demuth J.P."/>
            <person name="Drury D.W."/>
            <person name="Du Y.Z."/>
            <person name="Fujiwara H."/>
            <person name="Lorenzen M."/>
            <person name="Maselli V."/>
            <person name="Osanai M."/>
            <person name="Park Y."/>
            <person name="Robertson H.M."/>
            <person name="Tu Z."/>
            <person name="Wang J.J."/>
            <person name="Wang S."/>
            <person name="Richards S."/>
            <person name="Song H."/>
            <person name="Zhang L."/>
            <person name="Sodergren E."/>
            <person name="Werner D."/>
            <person name="Stanke M."/>
            <person name="Morgenstern B."/>
            <person name="Solovyev V."/>
            <person name="Kosarev P."/>
            <person name="Brown G."/>
            <person name="Chen H.C."/>
            <person name="Ermolaeva O."/>
            <person name="Hlavina W."/>
            <person name="Kapustin Y."/>
            <person name="Kiryutin B."/>
            <person name="Kitts P."/>
            <person name="Maglott D."/>
            <person name="Pruitt K."/>
            <person name="Sapojnikov V."/>
            <person name="Souvorov A."/>
            <person name="Mackey A.J."/>
            <person name="Waterhouse R.M."/>
            <person name="Wyder S."/>
            <person name="Zdobnov E.M."/>
            <person name="Zdobnov E.M."/>
            <person name="Wyder S."/>
            <person name="Kriventseva E.V."/>
            <person name="Kadowaki T."/>
            <person name="Bork P."/>
            <person name="Aranda M."/>
            <person name="Bao R."/>
            <person name="Beermann A."/>
            <person name="Berns N."/>
            <person name="Bolognesi R."/>
            <person name="Bonneton F."/>
            <person name="Bopp D."/>
            <person name="Brown S.J."/>
            <person name="Bucher G."/>
            <person name="Butts T."/>
            <person name="Chaumot A."/>
            <person name="Denell R.E."/>
            <person name="Ferrier D.E."/>
            <person name="Friedrich M."/>
            <person name="Gordon C.M."/>
            <person name="Jindra M."/>
            <person name="Klingler M."/>
            <person name="Lan Q."/>
            <person name="Lattorff H.M."/>
            <person name="Laudet V."/>
            <person name="von Levetsow C."/>
            <person name="Liu Z."/>
            <person name="Lutz R."/>
            <person name="Lynch J.A."/>
            <person name="da Fonseca R.N."/>
            <person name="Posnien N."/>
            <person name="Reuter R."/>
            <person name="Roth S."/>
            <person name="Savard J."/>
            <person name="Schinko J.B."/>
            <person name="Schmitt C."/>
            <person name="Schoppmeier M."/>
            <person name="Schroder R."/>
            <person name="Shippy T.D."/>
            <person name="Simonnet F."/>
            <person name="Marques-Souza H."/>
            <person name="Tautz D."/>
            <person name="Tomoyasu Y."/>
            <person name="Trauner J."/>
            <person name="Van der Zee M."/>
            <person name="Vervoort M."/>
            <person name="Wittkopp N."/>
            <person name="Wimmer E.A."/>
            <person name="Yang X."/>
            <person name="Jones A.K."/>
            <person name="Sattelle D.B."/>
            <person name="Ebert P.R."/>
            <person name="Nelson D."/>
            <person name="Scott J.G."/>
            <person name="Beeman R.W."/>
            <person name="Muthukrishnan S."/>
            <person name="Kramer K.J."/>
            <person name="Arakane Y."/>
            <person name="Beeman R.W."/>
            <person name="Zhu Q."/>
            <person name="Hogenkamp D."/>
            <person name="Dixit R."/>
            <person name="Oppert B."/>
            <person name="Jiang H."/>
            <person name="Zou Z."/>
            <person name="Marshall J."/>
            <person name="Elpidina E."/>
            <person name="Vinokurov K."/>
            <person name="Oppert C."/>
            <person name="Zou Z."/>
            <person name="Evans J."/>
            <person name="Lu Z."/>
            <person name="Zhao P."/>
            <person name="Sumathipala N."/>
            <person name="Altincicek B."/>
            <person name="Vilcinskas A."/>
            <person name="Williams M."/>
            <person name="Hultmark D."/>
            <person name="Hetru C."/>
            <person name="Jiang H."/>
            <person name="Grimmelikhuijzen C.J."/>
            <person name="Hauser F."/>
            <person name="Cazzamali G."/>
            <person name="Williamson M."/>
            <person name="Park Y."/>
            <person name="Li B."/>
            <person name="Tanaka Y."/>
            <person name="Predel R."/>
            <person name="Neupert S."/>
            <person name="Schachtner J."/>
            <person name="Verleyen P."/>
            <person name="Raible F."/>
            <person name="Bork P."/>
            <person name="Friedrich M."/>
            <person name="Walden K.K."/>
            <person name="Robertson H.M."/>
            <person name="Angeli S."/>
            <person name="Foret S."/>
            <person name="Bucher G."/>
            <person name="Schuetz S."/>
            <person name="Maleszka R."/>
            <person name="Wimmer E.A."/>
            <person name="Beeman R.W."/>
            <person name="Lorenzen M."/>
            <person name="Tomoyasu Y."/>
            <person name="Miller S.C."/>
            <person name="Grossmann D."/>
            <person name="Bucher G."/>
        </authorList>
    </citation>
    <scope>NUCLEOTIDE SEQUENCE [LARGE SCALE GENOMIC DNA]</scope>
    <source>
        <strain evidence="1 2">Georgia GA2</strain>
    </source>
</reference>
<accession>D7EHQ1</accession>
<gene>
    <name evidence="1" type="primary">GLEAN_02286</name>
    <name evidence="1" type="ORF">TcasGA2_TC002286</name>
</gene>
<dbReference type="HOGENOM" id="CLU_3225249_0_0_1"/>
<proteinExistence type="predicted"/>
<organism evidence="1 2">
    <name type="scientific">Tribolium castaneum</name>
    <name type="common">Red flour beetle</name>
    <dbReference type="NCBI Taxonomy" id="7070"/>
    <lineage>
        <taxon>Eukaryota</taxon>
        <taxon>Metazoa</taxon>
        <taxon>Ecdysozoa</taxon>
        <taxon>Arthropoda</taxon>
        <taxon>Hexapoda</taxon>
        <taxon>Insecta</taxon>
        <taxon>Pterygota</taxon>
        <taxon>Neoptera</taxon>
        <taxon>Endopterygota</taxon>
        <taxon>Coleoptera</taxon>
        <taxon>Polyphaga</taxon>
        <taxon>Cucujiformia</taxon>
        <taxon>Tenebrionidae</taxon>
        <taxon>Tenebrionidae incertae sedis</taxon>
        <taxon>Tribolium</taxon>
    </lineage>
</organism>
<reference evidence="1 2" key="2">
    <citation type="journal article" date="2010" name="Nucleic Acids Res.">
        <title>BeetleBase in 2010: revisions to provide comprehensive genomic information for Tribolium castaneum.</title>
        <authorList>
            <person name="Kim H.S."/>
            <person name="Murphy T."/>
            <person name="Xia J."/>
            <person name="Caragea D."/>
            <person name="Park Y."/>
            <person name="Beeman R.W."/>
            <person name="Lorenzen M.D."/>
            <person name="Butcher S."/>
            <person name="Manak J.R."/>
            <person name="Brown S.J."/>
        </authorList>
    </citation>
    <scope>NUCLEOTIDE SEQUENCE [LARGE SCALE GENOMIC DNA]</scope>
    <source>
        <strain evidence="1 2">Georgia GA2</strain>
    </source>
</reference>
<dbReference type="Proteomes" id="UP000007266">
    <property type="component" value="Unassembled WGS sequence"/>
</dbReference>
<name>D7EHQ1_TRICA</name>
<evidence type="ECO:0000313" key="2">
    <source>
        <dbReference type="Proteomes" id="UP000007266"/>
    </source>
</evidence>
<dbReference type="PhylomeDB" id="D7EHQ1"/>
<dbReference type="InParanoid" id="D7EHQ1"/>
<dbReference type="EMBL" id="KQ973114">
    <property type="protein sequence ID" value="EFA12139.1"/>
    <property type="molecule type" value="Genomic_DNA"/>
</dbReference>
<dbReference type="AlphaFoldDB" id="D7EHQ1"/>
<keyword evidence="2" id="KW-1185">Reference proteome</keyword>
<sequence length="44" mass="5310">MRVRIRHAFAEINRRNLAANVQASFQRRLRACIEREGHHFEHVL</sequence>
<evidence type="ECO:0000313" key="1">
    <source>
        <dbReference type="EMBL" id="EFA12139.1"/>
    </source>
</evidence>